<reference evidence="6 7" key="1">
    <citation type="journal article" date="2012" name="Nat. Biotechnol.">
        <title>Draft genome sequence of pigeonpea (Cajanus cajan), an orphan legume crop of resource-poor farmers.</title>
        <authorList>
            <person name="Varshney R.K."/>
            <person name="Chen W."/>
            <person name="Li Y."/>
            <person name="Bharti A.K."/>
            <person name="Saxena R.K."/>
            <person name="Schlueter J.A."/>
            <person name="Donoghue M.T."/>
            <person name="Azam S."/>
            <person name="Fan G."/>
            <person name="Whaley A.M."/>
            <person name="Farmer A.D."/>
            <person name="Sheridan J."/>
            <person name="Iwata A."/>
            <person name="Tuteja R."/>
            <person name="Penmetsa R.V."/>
            <person name="Wu W."/>
            <person name="Upadhyaya H.D."/>
            <person name="Yang S.P."/>
            <person name="Shah T."/>
            <person name="Saxena K.B."/>
            <person name="Michael T."/>
            <person name="McCombie W.R."/>
            <person name="Yang B."/>
            <person name="Zhang G."/>
            <person name="Yang H."/>
            <person name="Wang J."/>
            <person name="Spillane C."/>
            <person name="Cook D.R."/>
            <person name="May G.D."/>
            <person name="Xu X."/>
            <person name="Jackson S.A."/>
        </authorList>
    </citation>
    <scope>NUCLEOTIDE SEQUENCE [LARGE SCALE GENOMIC DNA]</scope>
    <source>
        <strain evidence="7">cv. Asha</strain>
    </source>
</reference>
<proteinExistence type="predicted"/>
<dbReference type="Proteomes" id="UP000075243">
    <property type="component" value="Chromosome 3"/>
</dbReference>
<dbReference type="GO" id="GO:0005634">
    <property type="term" value="C:nucleus"/>
    <property type="evidence" value="ECO:0007669"/>
    <property type="project" value="TreeGrafter"/>
</dbReference>
<dbReference type="PROSITE" id="PS50089">
    <property type="entry name" value="ZF_RING_2"/>
    <property type="match status" value="1"/>
</dbReference>
<dbReference type="Gramene" id="C.cajan_10314.t">
    <property type="protein sequence ID" value="C.cajan_10314.t.cds1"/>
    <property type="gene ID" value="C.cajan_10314"/>
</dbReference>
<gene>
    <name evidence="6" type="ORF">KK1_010614</name>
</gene>
<dbReference type="InterPro" id="IPR051834">
    <property type="entry name" value="RING_finger_E3_ligase"/>
</dbReference>
<evidence type="ECO:0000259" key="5">
    <source>
        <dbReference type="PROSITE" id="PS50089"/>
    </source>
</evidence>
<evidence type="ECO:0000256" key="1">
    <source>
        <dbReference type="ARBA" id="ARBA00022723"/>
    </source>
</evidence>
<evidence type="ECO:0000313" key="7">
    <source>
        <dbReference type="Proteomes" id="UP000075243"/>
    </source>
</evidence>
<dbReference type="SUPFAM" id="SSF57850">
    <property type="entry name" value="RING/U-box"/>
    <property type="match status" value="1"/>
</dbReference>
<organism evidence="6 7">
    <name type="scientific">Cajanus cajan</name>
    <name type="common">Pigeon pea</name>
    <name type="synonym">Cajanus indicus</name>
    <dbReference type="NCBI Taxonomy" id="3821"/>
    <lineage>
        <taxon>Eukaryota</taxon>
        <taxon>Viridiplantae</taxon>
        <taxon>Streptophyta</taxon>
        <taxon>Embryophyta</taxon>
        <taxon>Tracheophyta</taxon>
        <taxon>Spermatophyta</taxon>
        <taxon>Magnoliopsida</taxon>
        <taxon>eudicotyledons</taxon>
        <taxon>Gunneridae</taxon>
        <taxon>Pentapetalae</taxon>
        <taxon>rosids</taxon>
        <taxon>fabids</taxon>
        <taxon>Fabales</taxon>
        <taxon>Fabaceae</taxon>
        <taxon>Papilionoideae</taxon>
        <taxon>50 kb inversion clade</taxon>
        <taxon>NPAAA clade</taxon>
        <taxon>indigoferoid/millettioid clade</taxon>
        <taxon>Phaseoleae</taxon>
        <taxon>Cajanus</taxon>
    </lineage>
</organism>
<dbReference type="InterPro" id="IPR013083">
    <property type="entry name" value="Znf_RING/FYVE/PHD"/>
</dbReference>
<name>A0A151TWD2_CAJCA</name>
<evidence type="ECO:0000256" key="4">
    <source>
        <dbReference type="PROSITE-ProRule" id="PRU00175"/>
    </source>
</evidence>
<dbReference type="GO" id="GO:0061630">
    <property type="term" value="F:ubiquitin protein ligase activity"/>
    <property type="evidence" value="ECO:0007669"/>
    <property type="project" value="TreeGrafter"/>
</dbReference>
<dbReference type="EMBL" id="CM003605">
    <property type="protein sequence ID" value="KYP71355.1"/>
    <property type="molecule type" value="Genomic_DNA"/>
</dbReference>
<dbReference type="Gene3D" id="3.30.40.10">
    <property type="entry name" value="Zinc/RING finger domain, C3HC4 (zinc finger)"/>
    <property type="match status" value="1"/>
</dbReference>
<dbReference type="PANTHER" id="PTHR45931">
    <property type="entry name" value="SI:CH211-59O9.10"/>
    <property type="match status" value="1"/>
</dbReference>
<protein>
    <submittedName>
        <fullName evidence="6">E3 ubiquitin-protein ligase synoviolin-B</fullName>
    </submittedName>
</protein>
<sequence>MDSCVVCLEDLKSGDDAARLPCTHICHYRCILEWFVHNATCPVCRFACTHASS</sequence>
<accession>A0A151TWD2</accession>
<feature type="domain" description="RING-type" evidence="5">
    <location>
        <begin position="4"/>
        <end position="45"/>
    </location>
</feature>
<dbReference type="Pfam" id="PF13639">
    <property type="entry name" value="zf-RING_2"/>
    <property type="match status" value="1"/>
</dbReference>
<dbReference type="PANTHER" id="PTHR45931:SF16">
    <property type="entry name" value="RING_U-BOX SUPERFAMILY PROTEIN"/>
    <property type="match status" value="1"/>
</dbReference>
<keyword evidence="1" id="KW-0479">Metal-binding</keyword>
<keyword evidence="3" id="KW-0862">Zinc</keyword>
<dbReference type="AlphaFoldDB" id="A0A151TWD2"/>
<dbReference type="GO" id="GO:0006511">
    <property type="term" value="P:ubiquitin-dependent protein catabolic process"/>
    <property type="evidence" value="ECO:0007669"/>
    <property type="project" value="TreeGrafter"/>
</dbReference>
<dbReference type="SMART" id="SM00184">
    <property type="entry name" value="RING"/>
    <property type="match status" value="1"/>
</dbReference>
<evidence type="ECO:0000313" key="6">
    <source>
        <dbReference type="EMBL" id="KYP71355.1"/>
    </source>
</evidence>
<keyword evidence="7" id="KW-1185">Reference proteome</keyword>
<evidence type="ECO:0000256" key="3">
    <source>
        <dbReference type="ARBA" id="ARBA00022833"/>
    </source>
</evidence>
<keyword evidence="2 4" id="KW-0863">Zinc-finger</keyword>
<evidence type="ECO:0000256" key="2">
    <source>
        <dbReference type="ARBA" id="ARBA00022771"/>
    </source>
</evidence>
<dbReference type="GO" id="GO:0008270">
    <property type="term" value="F:zinc ion binding"/>
    <property type="evidence" value="ECO:0007669"/>
    <property type="project" value="UniProtKB-KW"/>
</dbReference>
<dbReference type="InterPro" id="IPR001841">
    <property type="entry name" value="Znf_RING"/>
</dbReference>